<keyword evidence="3" id="KW-1185">Reference proteome</keyword>
<evidence type="ECO:0000313" key="2">
    <source>
        <dbReference type="EMBL" id="BDW85885.1"/>
    </source>
</evidence>
<dbReference type="Gene3D" id="2.170.16.10">
    <property type="entry name" value="Hedgehog/Intein (Hint) domain"/>
    <property type="match status" value="1"/>
</dbReference>
<feature type="domain" description="Hedgehog/Intein (Hint)" evidence="1">
    <location>
        <begin position="127"/>
        <end position="260"/>
    </location>
</feature>
<sequence length="311" mass="33227">MAQITITANDTPVTTFTSGGATDRQIDISGTFEDEVTVAEQPGSQNSELTQGETVDVAFDFGGTTFTVAYQYIGFLSFNGVDYPVFFLESAGWLVVGIALDPAEYPTVDTVLPRLNTTDPFTDFATVCFAAGTAIMTPDGPRPVEALRIGDLVSRADGGVTPVVWIGRQRLRPWLGGPGKARLVRIAAGALGAGLPLRDLWVTPDHAIRIEGLLVNAGVLVNGATITLEPVKAEMTVHHVETQRHDVILAEGVAAETFVDYVGRQAFDNHAEYVALYGTARPIAESAAPRVTSARMLPMDLRARLGIERAA</sequence>
<dbReference type="RefSeq" id="WP_338271722.1">
    <property type="nucleotide sequence ID" value="NZ_AP027266.1"/>
</dbReference>
<protein>
    <recommendedName>
        <fullName evidence="1">Hedgehog/Intein (Hint) domain-containing protein</fullName>
    </recommendedName>
</protein>
<dbReference type="EMBL" id="AP027266">
    <property type="protein sequence ID" value="BDW85885.1"/>
    <property type="molecule type" value="Genomic_DNA"/>
</dbReference>
<reference evidence="2 3" key="1">
    <citation type="submission" date="2023-01" db="EMBL/GenBank/DDBJ databases">
        <title>Complete genome sequence of Roseicyclus marinus strain Dej080120_10.</title>
        <authorList>
            <person name="Ueki S."/>
            <person name="Maruyama F."/>
        </authorList>
    </citation>
    <scope>NUCLEOTIDE SEQUENCE [LARGE SCALE GENOMIC DNA]</scope>
    <source>
        <strain evidence="2 3">Dej080120_10</strain>
    </source>
</reference>
<dbReference type="KEGG" id="rmai:MACH21_20620"/>
<name>A0AA48HDP6_9RHOB</name>
<dbReference type="Proteomes" id="UP001337723">
    <property type="component" value="Chromosome"/>
</dbReference>
<accession>A0AA48HDP6</accession>
<organism evidence="2 3">
    <name type="scientific">Roseicyclus marinus</name>
    <dbReference type="NCBI Taxonomy" id="2161673"/>
    <lineage>
        <taxon>Bacteria</taxon>
        <taxon>Pseudomonadati</taxon>
        <taxon>Pseudomonadota</taxon>
        <taxon>Alphaproteobacteria</taxon>
        <taxon>Rhodobacterales</taxon>
        <taxon>Roseobacteraceae</taxon>
        <taxon>Roseicyclus</taxon>
    </lineage>
</organism>
<evidence type="ECO:0000313" key="3">
    <source>
        <dbReference type="Proteomes" id="UP001337723"/>
    </source>
</evidence>
<dbReference type="InterPro" id="IPR036844">
    <property type="entry name" value="Hint_dom_sf"/>
</dbReference>
<proteinExistence type="predicted"/>
<evidence type="ECO:0000259" key="1">
    <source>
        <dbReference type="Pfam" id="PF13403"/>
    </source>
</evidence>
<dbReference type="AlphaFoldDB" id="A0AA48HDP6"/>
<gene>
    <name evidence="2" type="ORF">MACH21_20620</name>
</gene>
<dbReference type="Pfam" id="PF13403">
    <property type="entry name" value="Hint_2"/>
    <property type="match status" value="1"/>
</dbReference>
<dbReference type="SUPFAM" id="SSF51294">
    <property type="entry name" value="Hedgehog/intein (Hint) domain"/>
    <property type="match status" value="1"/>
</dbReference>
<dbReference type="InterPro" id="IPR028992">
    <property type="entry name" value="Hedgehog/Intein_dom"/>
</dbReference>